<organism evidence="11 12">
    <name type="scientific">Buchnera aphidicola str. Ak</name>
    <name type="common">Acyrthosiphon kondoi</name>
    <dbReference type="NCBI Taxonomy" id="1005090"/>
    <lineage>
        <taxon>Bacteria</taxon>
        <taxon>Pseudomonadati</taxon>
        <taxon>Pseudomonadota</taxon>
        <taxon>Gammaproteobacteria</taxon>
        <taxon>Enterobacterales</taxon>
        <taxon>Erwiniaceae</taxon>
        <taxon>Buchnera</taxon>
    </lineage>
</organism>
<protein>
    <recommendedName>
        <fullName evidence="4">Flagellar assembly protein FliH</fullName>
    </recommendedName>
</protein>
<dbReference type="GO" id="GO:0044781">
    <property type="term" value="P:bacterial-type flagellum organization"/>
    <property type="evidence" value="ECO:0007669"/>
    <property type="project" value="UniProtKB-KW"/>
</dbReference>
<dbReference type="AlphaFoldDB" id="G2LMF2"/>
<keyword evidence="6" id="KW-0963">Cytoplasm</keyword>
<evidence type="ECO:0000256" key="3">
    <source>
        <dbReference type="ARBA" id="ARBA00006602"/>
    </source>
</evidence>
<keyword evidence="9" id="KW-1006">Bacterial flagellum protein export</keyword>
<evidence type="ECO:0000256" key="1">
    <source>
        <dbReference type="ARBA" id="ARBA00003041"/>
    </source>
</evidence>
<evidence type="ECO:0000256" key="9">
    <source>
        <dbReference type="ARBA" id="ARBA00023225"/>
    </source>
</evidence>
<evidence type="ECO:0000313" key="11">
    <source>
        <dbReference type="EMBL" id="AEO08440.1"/>
    </source>
</evidence>
<comment type="subcellular location">
    <subcellularLocation>
        <location evidence="2">Cytoplasm</location>
    </subcellularLocation>
</comment>
<dbReference type="InterPro" id="IPR000563">
    <property type="entry name" value="Flag_FliH"/>
</dbReference>
<dbReference type="EMBL" id="CP002645">
    <property type="protein sequence ID" value="AEO08440.1"/>
    <property type="molecule type" value="Genomic_DNA"/>
</dbReference>
<evidence type="ECO:0000256" key="5">
    <source>
        <dbReference type="ARBA" id="ARBA00022448"/>
    </source>
</evidence>
<name>G2LMF2_9GAMM</name>
<dbReference type="GO" id="GO:0009288">
    <property type="term" value="C:bacterial-type flagellum"/>
    <property type="evidence" value="ECO:0007669"/>
    <property type="project" value="InterPro"/>
</dbReference>
<dbReference type="GO" id="GO:0005829">
    <property type="term" value="C:cytosol"/>
    <property type="evidence" value="ECO:0007669"/>
    <property type="project" value="TreeGrafter"/>
</dbReference>
<dbReference type="Proteomes" id="UP000001269">
    <property type="component" value="Chromosome"/>
</dbReference>
<keyword evidence="5" id="KW-0813">Transport</keyword>
<sequence>MPNSILEKKWTRWYPTKIFLKNTKKNKKVLFYSDRFIKEDFFIDLKNQKNYIIEKRELEIDLTKTKGYEAGFKKGLLQGKEEEVLLKNKLNSLFLNFENALSIFENAICSQLLKTVLKISSYVIGKNIEVDELVLINYIKKIINKDGIFLKKSQIIIHPNNKALIEDIFKDFFKSYKWVIVCDNSIDLNGCQIKSESVDINATIDARWQEICRLIYLEEY</sequence>
<evidence type="ECO:0000259" key="10">
    <source>
        <dbReference type="Pfam" id="PF02108"/>
    </source>
</evidence>
<dbReference type="GO" id="GO:0003774">
    <property type="term" value="F:cytoskeletal motor activity"/>
    <property type="evidence" value="ECO:0007669"/>
    <property type="project" value="InterPro"/>
</dbReference>
<keyword evidence="11" id="KW-0282">Flagellum</keyword>
<reference evidence="11 12" key="1">
    <citation type="journal article" date="2011" name="PLoS Genet.">
        <title>Sequence conservation and functional constraint on intergenic spacers in reduced genomes of the obligate symbiont buchnera.</title>
        <authorList>
            <person name="Degnan P.H."/>
            <person name="Ochman H."/>
            <person name="Moran N.A."/>
        </authorList>
    </citation>
    <scope>NUCLEOTIDE SEQUENCE [LARGE SCALE GENOMIC DNA]</scope>
    <source>
        <strain evidence="11 12">Ak</strain>
    </source>
</reference>
<proteinExistence type="inferred from homology"/>
<evidence type="ECO:0000256" key="4">
    <source>
        <dbReference type="ARBA" id="ARBA00016507"/>
    </source>
</evidence>
<accession>G2LMF2</accession>
<evidence type="ECO:0000256" key="6">
    <source>
        <dbReference type="ARBA" id="ARBA00022490"/>
    </source>
</evidence>
<comment type="function">
    <text evidence="1">Needed for flagellar regrowth and assembly.</text>
</comment>
<comment type="similarity">
    <text evidence="3">Belongs to the FliH family.</text>
</comment>
<keyword evidence="7" id="KW-1005">Bacterial flagellum biogenesis</keyword>
<dbReference type="PATRIC" id="fig|1005090.4.peg.67"/>
<dbReference type="GO" id="GO:0071973">
    <property type="term" value="P:bacterial-type flagellum-dependent cell motility"/>
    <property type="evidence" value="ECO:0007669"/>
    <property type="project" value="InterPro"/>
</dbReference>
<keyword evidence="8" id="KW-0653">Protein transport</keyword>
<dbReference type="HOGENOM" id="CLU_1248678_0_0_6"/>
<gene>
    <name evidence="11" type="primary">fliH</name>
    <name evidence="11" type="ORF">BAKON_075</name>
</gene>
<dbReference type="Pfam" id="PF02108">
    <property type="entry name" value="FliH"/>
    <property type="match status" value="1"/>
</dbReference>
<dbReference type="PRINTS" id="PR01003">
    <property type="entry name" value="FLGFLIH"/>
</dbReference>
<dbReference type="STRING" id="1005090.BAKON_075"/>
<evidence type="ECO:0000256" key="2">
    <source>
        <dbReference type="ARBA" id="ARBA00004496"/>
    </source>
</evidence>
<dbReference type="PANTHER" id="PTHR34982">
    <property type="entry name" value="YOP PROTEINS TRANSLOCATION PROTEIN L"/>
    <property type="match status" value="1"/>
</dbReference>
<dbReference type="GO" id="GO:0015031">
    <property type="term" value="P:protein transport"/>
    <property type="evidence" value="ECO:0007669"/>
    <property type="project" value="UniProtKB-KW"/>
</dbReference>
<keyword evidence="11" id="KW-0966">Cell projection</keyword>
<evidence type="ECO:0000256" key="8">
    <source>
        <dbReference type="ARBA" id="ARBA00022927"/>
    </source>
</evidence>
<keyword evidence="11" id="KW-0969">Cilium</keyword>
<dbReference type="OrthoDB" id="6415116at2"/>
<feature type="domain" description="Flagellar assembly protein FliH/Type III secretion system HrpE" evidence="10">
    <location>
        <begin position="87"/>
        <end position="211"/>
    </location>
</feature>
<dbReference type="KEGG" id="bak:BAKON_075"/>
<dbReference type="InterPro" id="IPR051472">
    <property type="entry name" value="T3SS_Stator/FliH"/>
</dbReference>
<evidence type="ECO:0000313" key="12">
    <source>
        <dbReference type="Proteomes" id="UP000001269"/>
    </source>
</evidence>
<dbReference type="RefSeq" id="WP_014499240.1">
    <property type="nucleotide sequence ID" value="NC_017256.1"/>
</dbReference>
<dbReference type="InterPro" id="IPR018035">
    <property type="entry name" value="Flagellar_FliH/T3SS_HrpE"/>
</dbReference>
<dbReference type="PANTHER" id="PTHR34982:SF1">
    <property type="entry name" value="FLAGELLAR ASSEMBLY PROTEIN FLIH"/>
    <property type="match status" value="1"/>
</dbReference>
<evidence type="ECO:0000256" key="7">
    <source>
        <dbReference type="ARBA" id="ARBA00022795"/>
    </source>
</evidence>
<dbReference type="eggNOG" id="COG1317">
    <property type="taxonomic scope" value="Bacteria"/>
</dbReference>